<gene>
    <name evidence="1" type="ORF">BE04_41520</name>
</gene>
<dbReference type="Proteomes" id="UP000075604">
    <property type="component" value="Unassembled WGS sequence"/>
</dbReference>
<evidence type="ECO:0000313" key="1">
    <source>
        <dbReference type="EMBL" id="KYF66932.1"/>
    </source>
</evidence>
<evidence type="ECO:0000313" key="2">
    <source>
        <dbReference type="Proteomes" id="UP000075604"/>
    </source>
</evidence>
<accession>A0A150QGE5</accession>
<comment type="caution">
    <text evidence="1">The sequence shown here is derived from an EMBL/GenBank/DDBJ whole genome shotgun (WGS) entry which is preliminary data.</text>
</comment>
<protein>
    <submittedName>
        <fullName evidence="1">Uncharacterized protein</fullName>
    </submittedName>
</protein>
<sequence>MRRAAALGALPFGRQALFLHCNLDHCAAIAADAVAHVEAGRSPEAWVLSAERYLDVQVRD</sequence>
<reference evidence="1 2" key="1">
    <citation type="submission" date="2014-02" db="EMBL/GenBank/DDBJ databases">
        <title>The small core and large imbalanced accessory genome model reveals a collaborative survival strategy of Sorangium cellulosum strains in nature.</title>
        <authorList>
            <person name="Han K."/>
            <person name="Peng R."/>
            <person name="Blom J."/>
            <person name="Li Y.-Z."/>
        </authorList>
    </citation>
    <scope>NUCLEOTIDE SEQUENCE [LARGE SCALE GENOMIC DNA]</scope>
    <source>
        <strain evidence="1 2">So0157-18</strain>
    </source>
</reference>
<proteinExistence type="predicted"/>
<organism evidence="1 2">
    <name type="scientific">Sorangium cellulosum</name>
    <name type="common">Polyangium cellulosum</name>
    <dbReference type="NCBI Taxonomy" id="56"/>
    <lineage>
        <taxon>Bacteria</taxon>
        <taxon>Pseudomonadati</taxon>
        <taxon>Myxococcota</taxon>
        <taxon>Polyangia</taxon>
        <taxon>Polyangiales</taxon>
        <taxon>Polyangiaceae</taxon>
        <taxon>Sorangium</taxon>
    </lineage>
</organism>
<name>A0A150QGE5_SORCE</name>
<dbReference type="AlphaFoldDB" id="A0A150QGE5"/>
<dbReference type="EMBL" id="JELX01000297">
    <property type="protein sequence ID" value="KYF66932.1"/>
    <property type="molecule type" value="Genomic_DNA"/>
</dbReference>